<feature type="domain" description="HTH luxR-type" evidence="6">
    <location>
        <begin position="152"/>
        <end position="217"/>
    </location>
</feature>
<name>A0A2K9J0Y1_9BACI</name>
<dbReference type="SMART" id="SM00421">
    <property type="entry name" value="HTH_LUXR"/>
    <property type="match status" value="1"/>
</dbReference>
<evidence type="ECO:0000256" key="3">
    <source>
        <dbReference type="ARBA" id="ARBA00023125"/>
    </source>
</evidence>
<feature type="domain" description="Response regulatory" evidence="7">
    <location>
        <begin position="3"/>
        <end position="119"/>
    </location>
</feature>
<dbReference type="SMART" id="SM00448">
    <property type="entry name" value="REC"/>
    <property type="match status" value="1"/>
</dbReference>
<dbReference type="Gene3D" id="3.40.50.2300">
    <property type="match status" value="1"/>
</dbReference>
<accession>A0A2K9J0Y1</accession>
<keyword evidence="2" id="KW-0805">Transcription regulation</keyword>
<protein>
    <submittedName>
        <fullName evidence="8">Response regulator protein VraR</fullName>
    </submittedName>
</protein>
<dbReference type="PRINTS" id="PR00038">
    <property type="entry name" value="HTHLUXR"/>
</dbReference>
<keyword evidence="3" id="KW-0238">DNA-binding</keyword>
<dbReference type="InterPro" id="IPR001789">
    <property type="entry name" value="Sig_transdc_resp-reg_receiver"/>
</dbReference>
<evidence type="ECO:0000256" key="1">
    <source>
        <dbReference type="ARBA" id="ARBA00022553"/>
    </source>
</evidence>
<sequence length="233" mass="26397">MIRVMVVDDEQLFSDGVQALLIQKEDMQVVTTATNGKSAILQFKAYQPDLVLIDIHMPHTDAIKLIVHIKESDADVKILVLTSFTDEDLIVAAIYAGADGVVLKKLNGEHLIACMRSVMQNEVVFSGEVAQILVKRILERKLDKRELLNEALKNRGIYLSNRELDVAYLLAEGVSNKDIANRLYLSEGTVKNYISSIYQTFQTNNRKQLRAYFQELLQKSQTDEINALYHILD</sequence>
<dbReference type="CDD" id="cd06170">
    <property type="entry name" value="LuxR_C_like"/>
    <property type="match status" value="1"/>
</dbReference>
<dbReference type="EMBL" id="CP018622">
    <property type="protein sequence ID" value="AUJ23661.1"/>
    <property type="molecule type" value="Genomic_DNA"/>
</dbReference>
<evidence type="ECO:0000256" key="4">
    <source>
        <dbReference type="ARBA" id="ARBA00023163"/>
    </source>
</evidence>
<dbReference type="SUPFAM" id="SSF52172">
    <property type="entry name" value="CheY-like"/>
    <property type="match status" value="1"/>
</dbReference>
<dbReference type="InterPro" id="IPR011006">
    <property type="entry name" value="CheY-like_superfamily"/>
</dbReference>
<evidence type="ECO:0000313" key="9">
    <source>
        <dbReference type="Proteomes" id="UP000234237"/>
    </source>
</evidence>
<keyword evidence="1 5" id="KW-0597">Phosphoprotein</keyword>
<gene>
    <name evidence="8" type="primary">vraR_1</name>
    <name evidence="8" type="ORF">A21D_00548</name>
</gene>
<feature type="modified residue" description="4-aspartylphosphate" evidence="5">
    <location>
        <position position="54"/>
    </location>
</feature>
<dbReference type="InterPro" id="IPR058245">
    <property type="entry name" value="NreC/VraR/RcsB-like_REC"/>
</dbReference>
<dbReference type="Pfam" id="PF00196">
    <property type="entry name" value="GerE"/>
    <property type="match status" value="1"/>
</dbReference>
<dbReference type="InterPro" id="IPR000792">
    <property type="entry name" value="Tscrpt_reg_LuxR_C"/>
</dbReference>
<dbReference type="GO" id="GO:0000160">
    <property type="term" value="P:phosphorelay signal transduction system"/>
    <property type="evidence" value="ECO:0007669"/>
    <property type="project" value="InterPro"/>
</dbReference>
<evidence type="ECO:0000259" key="6">
    <source>
        <dbReference type="PROSITE" id="PS50043"/>
    </source>
</evidence>
<dbReference type="PROSITE" id="PS50043">
    <property type="entry name" value="HTH_LUXR_2"/>
    <property type="match status" value="1"/>
</dbReference>
<dbReference type="AlphaFoldDB" id="A0A2K9J0Y1"/>
<keyword evidence="4" id="KW-0804">Transcription</keyword>
<dbReference type="STRING" id="302167.GCA_900166595_03416"/>
<proteinExistence type="predicted"/>
<dbReference type="Pfam" id="PF00072">
    <property type="entry name" value="Response_reg"/>
    <property type="match status" value="1"/>
</dbReference>
<organism evidence="8 9">
    <name type="scientific">Virgibacillus dokdonensis</name>
    <dbReference type="NCBI Taxonomy" id="302167"/>
    <lineage>
        <taxon>Bacteria</taxon>
        <taxon>Bacillati</taxon>
        <taxon>Bacillota</taxon>
        <taxon>Bacilli</taxon>
        <taxon>Bacillales</taxon>
        <taxon>Bacillaceae</taxon>
        <taxon>Virgibacillus</taxon>
    </lineage>
</organism>
<evidence type="ECO:0000259" key="7">
    <source>
        <dbReference type="PROSITE" id="PS50110"/>
    </source>
</evidence>
<reference evidence="9" key="1">
    <citation type="submission" date="2016-11" db="EMBL/GenBank/DDBJ databases">
        <title>Complete genome sequence of Virgibacillus pantothenticus 21D, a halophilic bacterium isolated from the deep hypersaline anoxic basin Discovery in the Mediterranean Sea.</title>
        <authorList>
            <person name="Zeaiter Z."/>
            <person name="Booth J.M."/>
            <person name="Prosdocimi E.M."/>
            <person name="Mapelli F."/>
            <person name="Fusi M."/>
            <person name="Daffonchio D."/>
            <person name="Borin S."/>
            <person name="Crotti E."/>
        </authorList>
    </citation>
    <scope>NUCLEOTIDE SEQUENCE [LARGE SCALE GENOMIC DNA]</scope>
    <source>
        <strain evidence="9">21D</strain>
    </source>
</reference>
<dbReference type="InterPro" id="IPR039420">
    <property type="entry name" value="WalR-like"/>
</dbReference>
<dbReference type="Proteomes" id="UP000234237">
    <property type="component" value="Chromosome"/>
</dbReference>
<dbReference type="GO" id="GO:0003677">
    <property type="term" value="F:DNA binding"/>
    <property type="evidence" value="ECO:0007669"/>
    <property type="project" value="UniProtKB-KW"/>
</dbReference>
<dbReference type="KEGG" id="vpn:A21D_00548"/>
<evidence type="ECO:0000256" key="5">
    <source>
        <dbReference type="PROSITE-ProRule" id="PRU00169"/>
    </source>
</evidence>
<dbReference type="PANTHER" id="PTHR43214:SF42">
    <property type="entry name" value="TRANSCRIPTIONAL REGULATORY PROTEIN DESR"/>
    <property type="match status" value="1"/>
</dbReference>
<dbReference type="PROSITE" id="PS50110">
    <property type="entry name" value="RESPONSE_REGULATORY"/>
    <property type="match status" value="1"/>
</dbReference>
<evidence type="ECO:0000313" key="8">
    <source>
        <dbReference type="EMBL" id="AUJ23661.1"/>
    </source>
</evidence>
<evidence type="ECO:0000256" key="2">
    <source>
        <dbReference type="ARBA" id="ARBA00023015"/>
    </source>
</evidence>
<dbReference type="GO" id="GO:0006355">
    <property type="term" value="P:regulation of DNA-templated transcription"/>
    <property type="evidence" value="ECO:0007669"/>
    <property type="project" value="InterPro"/>
</dbReference>
<dbReference type="CDD" id="cd17535">
    <property type="entry name" value="REC_NarL-like"/>
    <property type="match status" value="1"/>
</dbReference>
<dbReference type="PANTHER" id="PTHR43214">
    <property type="entry name" value="TWO-COMPONENT RESPONSE REGULATOR"/>
    <property type="match status" value="1"/>
</dbReference>